<dbReference type="Gene3D" id="1.10.260.40">
    <property type="entry name" value="lambda repressor-like DNA-binding domains"/>
    <property type="match status" value="1"/>
</dbReference>
<dbReference type="Proteomes" id="UP000434475">
    <property type="component" value="Unassembled WGS sequence"/>
</dbReference>
<dbReference type="GO" id="GO:0003677">
    <property type="term" value="F:DNA binding"/>
    <property type="evidence" value="ECO:0007669"/>
    <property type="project" value="InterPro"/>
</dbReference>
<dbReference type="InterPro" id="IPR010982">
    <property type="entry name" value="Lambda_DNA-bd_dom_sf"/>
</dbReference>
<organism evidence="3 4">
    <name type="scientific">Flavonifractor plautii</name>
    <name type="common">Fusobacterium plautii</name>
    <dbReference type="NCBI Taxonomy" id="292800"/>
    <lineage>
        <taxon>Bacteria</taxon>
        <taxon>Bacillati</taxon>
        <taxon>Bacillota</taxon>
        <taxon>Clostridia</taxon>
        <taxon>Eubacteriales</taxon>
        <taxon>Oscillospiraceae</taxon>
        <taxon>Flavonifractor</taxon>
    </lineage>
</organism>
<reference evidence="3 4" key="1">
    <citation type="journal article" date="2019" name="Nat. Med.">
        <title>A library of human gut bacterial isolates paired with longitudinal multiomics data enables mechanistic microbiome research.</title>
        <authorList>
            <person name="Poyet M."/>
            <person name="Groussin M."/>
            <person name="Gibbons S.M."/>
            <person name="Avila-Pacheco J."/>
            <person name="Jiang X."/>
            <person name="Kearney S.M."/>
            <person name="Perrotta A.R."/>
            <person name="Berdy B."/>
            <person name="Zhao S."/>
            <person name="Lieberman T.D."/>
            <person name="Swanson P.K."/>
            <person name="Smith M."/>
            <person name="Roesemann S."/>
            <person name="Alexander J.E."/>
            <person name="Rich S.A."/>
            <person name="Livny J."/>
            <person name="Vlamakis H."/>
            <person name="Clish C."/>
            <person name="Bullock K."/>
            <person name="Deik A."/>
            <person name="Scott J."/>
            <person name="Pierce K.A."/>
            <person name="Xavier R.J."/>
            <person name="Alm E.J."/>
        </authorList>
    </citation>
    <scope>NUCLEOTIDE SEQUENCE [LARGE SCALE GENOMIC DNA]</scope>
    <source>
        <strain evidence="3 4">BIOML-A2</strain>
    </source>
</reference>
<evidence type="ECO:0000313" key="3">
    <source>
        <dbReference type="EMBL" id="MSB18884.1"/>
    </source>
</evidence>
<dbReference type="PROSITE" id="PS50943">
    <property type="entry name" value="HTH_CROC1"/>
    <property type="match status" value="1"/>
</dbReference>
<dbReference type="SUPFAM" id="SSF47413">
    <property type="entry name" value="lambda repressor-like DNA-binding domains"/>
    <property type="match status" value="1"/>
</dbReference>
<name>A0A6I2QXI4_FLAPL</name>
<proteinExistence type="predicted"/>
<dbReference type="RefSeq" id="WP_172697324.1">
    <property type="nucleotide sequence ID" value="NZ_JADPCY010000028.1"/>
</dbReference>
<dbReference type="Proteomes" id="UP001211006">
    <property type="component" value="Unassembled WGS sequence"/>
</dbReference>
<dbReference type="EMBL" id="JAQLWO010000005">
    <property type="protein sequence ID" value="MDB7905672.1"/>
    <property type="molecule type" value="Genomic_DNA"/>
</dbReference>
<dbReference type="AlphaFoldDB" id="A0A6I2QXI4"/>
<dbReference type="InterPro" id="IPR001387">
    <property type="entry name" value="Cro/C1-type_HTH"/>
</dbReference>
<dbReference type="SMART" id="SM00530">
    <property type="entry name" value="HTH_XRE"/>
    <property type="match status" value="1"/>
</dbReference>
<reference evidence="2" key="2">
    <citation type="submission" date="2023-01" db="EMBL/GenBank/DDBJ databases">
        <title>Human gut microbiome strain richness.</title>
        <authorList>
            <person name="Chen-Liaw A."/>
        </authorList>
    </citation>
    <scope>NUCLEOTIDE SEQUENCE</scope>
    <source>
        <strain evidence="2">2225st1_A6_2225SCRN_200828</strain>
    </source>
</reference>
<dbReference type="EMBL" id="WKPR01000004">
    <property type="protein sequence ID" value="MSB18884.1"/>
    <property type="molecule type" value="Genomic_DNA"/>
</dbReference>
<comment type="caution">
    <text evidence="3">The sequence shown here is derived from an EMBL/GenBank/DDBJ whole genome shotgun (WGS) entry which is preliminary data.</text>
</comment>
<feature type="domain" description="HTH cro/C1-type" evidence="1">
    <location>
        <begin position="19"/>
        <end position="59"/>
    </location>
</feature>
<dbReference type="CDD" id="cd00093">
    <property type="entry name" value="HTH_XRE"/>
    <property type="match status" value="1"/>
</dbReference>
<evidence type="ECO:0000313" key="2">
    <source>
        <dbReference type="EMBL" id="MDB7905672.1"/>
    </source>
</evidence>
<sequence length="139" mass="15734">MFWERFTEECALKGVKPNQIADEIGVSSGTLTKWKKGALPNVDKLIAVSSYFGVTTDYLLGLSEKITLRERIFPEITMALQKRSHNSENLNIPEFDQALLFFFENCDAPGQLRIIQCAMNEHDRTQREKTNPPQGSVIG</sequence>
<dbReference type="Pfam" id="PF01381">
    <property type="entry name" value="HTH_3"/>
    <property type="match status" value="1"/>
</dbReference>
<evidence type="ECO:0000259" key="1">
    <source>
        <dbReference type="PROSITE" id="PS50943"/>
    </source>
</evidence>
<accession>A0A6I2QXI4</accession>
<evidence type="ECO:0000313" key="4">
    <source>
        <dbReference type="Proteomes" id="UP000434475"/>
    </source>
</evidence>
<protein>
    <submittedName>
        <fullName evidence="3">Helix-turn-helix domain-containing protein</fullName>
    </submittedName>
    <submittedName>
        <fullName evidence="2">Helix-turn-helix transcriptional regulator</fullName>
    </submittedName>
</protein>
<gene>
    <name evidence="3" type="ORF">GKE97_05050</name>
    <name evidence="2" type="ORF">PND83_06770</name>
</gene>